<evidence type="ECO:0000313" key="2">
    <source>
        <dbReference type="Proteomes" id="UP000593561"/>
    </source>
</evidence>
<sequence length="16" mass="1888">MMKFLKQQRWCGTAGC</sequence>
<accession>A0A7J8T0D0</accession>
<name>A0A7J8T0D0_GOSDV</name>
<evidence type="ECO:0000313" key="1">
    <source>
        <dbReference type="EMBL" id="MBA0631804.1"/>
    </source>
</evidence>
<dbReference type="EMBL" id="JABFAC010000013">
    <property type="protein sequence ID" value="MBA0631804.1"/>
    <property type="molecule type" value="Genomic_DNA"/>
</dbReference>
<comment type="caution">
    <text evidence="1">The sequence shown here is derived from an EMBL/GenBank/DDBJ whole genome shotgun (WGS) entry which is preliminary data.</text>
</comment>
<keyword evidence="2" id="KW-1185">Reference proteome</keyword>
<reference evidence="1 2" key="1">
    <citation type="journal article" date="2019" name="Genome Biol. Evol.">
        <title>Insights into the evolution of the New World diploid cottons (Gossypium, subgenus Houzingenia) based on genome sequencing.</title>
        <authorList>
            <person name="Grover C.E."/>
            <person name="Arick M.A. 2nd"/>
            <person name="Thrash A."/>
            <person name="Conover J.L."/>
            <person name="Sanders W.S."/>
            <person name="Peterson D.G."/>
            <person name="Frelichowski J.E."/>
            <person name="Scheffler J.A."/>
            <person name="Scheffler B.E."/>
            <person name="Wendel J.F."/>
        </authorList>
    </citation>
    <scope>NUCLEOTIDE SEQUENCE [LARGE SCALE GENOMIC DNA]</scope>
    <source>
        <strain evidence="1">27</strain>
        <tissue evidence="1">Leaf</tissue>
    </source>
</reference>
<proteinExistence type="predicted"/>
<dbReference type="AlphaFoldDB" id="A0A7J8T0D0"/>
<dbReference type="Proteomes" id="UP000593561">
    <property type="component" value="Unassembled WGS sequence"/>
</dbReference>
<protein>
    <submittedName>
        <fullName evidence="1">Uncharacterized protein</fullName>
    </submittedName>
</protein>
<organism evidence="1 2">
    <name type="scientific">Gossypium davidsonii</name>
    <name type="common">Davidson's cotton</name>
    <name type="synonym">Gossypium klotzschianum subsp. davidsonii</name>
    <dbReference type="NCBI Taxonomy" id="34287"/>
    <lineage>
        <taxon>Eukaryota</taxon>
        <taxon>Viridiplantae</taxon>
        <taxon>Streptophyta</taxon>
        <taxon>Embryophyta</taxon>
        <taxon>Tracheophyta</taxon>
        <taxon>Spermatophyta</taxon>
        <taxon>Magnoliopsida</taxon>
        <taxon>eudicotyledons</taxon>
        <taxon>Gunneridae</taxon>
        <taxon>Pentapetalae</taxon>
        <taxon>rosids</taxon>
        <taxon>malvids</taxon>
        <taxon>Malvales</taxon>
        <taxon>Malvaceae</taxon>
        <taxon>Malvoideae</taxon>
        <taxon>Gossypium</taxon>
    </lineage>
</organism>
<gene>
    <name evidence="1" type="ORF">Godav_000643</name>
</gene>